<dbReference type="EMBL" id="JAACJM010000062">
    <property type="protein sequence ID" value="KAF5353744.1"/>
    <property type="molecule type" value="Genomic_DNA"/>
</dbReference>
<evidence type="ECO:0000259" key="3">
    <source>
        <dbReference type="Pfam" id="PF22041"/>
    </source>
</evidence>
<proteinExistence type="predicted"/>
<evidence type="ECO:0008006" key="6">
    <source>
        <dbReference type="Google" id="ProtNLM"/>
    </source>
</evidence>
<dbReference type="SUPFAM" id="SSF52833">
    <property type="entry name" value="Thioredoxin-like"/>
    <property type="match status" value="1"/>
</dbReference>
<dbReference type="OrthoDB" id="4951845at2759"/>
<sequence length="257" mass="29397">MSRSSAYSTSGPPIITLYDIRGPSPQPWAPSIWRIRFILNYKRLRYRTVWVDFPDIETTLRSIRAPASSIRSDGRPVYTLPVIVDPTRNPRAPEILSNPNNIAEYLETLYPARPVFPEGSRALQTLFVHYIQEVFAKPLLPIMIPLSHQRLPSRSQPQLSPGPSMHPLPPGPERERAWALVKEQFDFLASVLDKNVGDGDGVCAMGHHLSYADFALCSVLIWIENMATLDGWARIKQWNGGRWERLRERCKDYMDVF</sequence>
<dbReference type="Gene3D" id="1.20.1050.10">
    <property type="match status" value="1"/>
</dbReference>
<feature type="region of interest" description="Disordered" evidence="1">
    <location>
        <begin position="153"/>
        <end position="172"/>
    </location>
</feature>
<dbReference type="AlphaFoldDB" id="A0A8H5FYL7"/>
<organism evidence="4 5">
    <name type="scientific">Tetrapyrgos nigripes</name>
    <dbReference type="NCBI Taxonomy" id="182062"/>
    <lineage>
        <taxon>Eukaryota</taxon>
        <taxon>Fungi</taxon>
        <taxon>Dikarya</taxon>
        <taxon>Basidiomycota</taxon>
        <taxon>Agaricomycotina</taxon>
        <taxon>Agaricomycetes</taxon>
        <taxon>Agaricomycetidae</taxon>
        <taxon>Agaricales</taxon>
        <taxon>Marasmiineae</taxon>
        <taxon>Marasmiaceae</taxon>
        <taxon>Tetrapyrgos</taxon>
    </lineage>
</organism>
<comment type="caution">
    <text evidence="4">The sequence shown here is derived from an EMBL/GenBank/DDBJ whole genome shotgun (WGS) entry which is preliminary data.</text>
</comment>
<name>A0A8H5FYL7_9AGAR</name>
<evidence type="ECO:0000259" key="2">
    <source>
        <dbReference type="Pfam" id="PF13417"/>
    </source>
</evidence>
<dbReference type="InterPro" id="IPR036282">
    <property type="entry name" value="Glutathione-S-Trfase_C_sf"/>
</dbReference>
<evidence type="ECO:0000313" key="5">
    <source>
        <dbReference type="Proteomes" id="UP000559256"/>
    </source>
</evidence>
<dbReference type="CDD" id="cd00299">
    <property type="entry name" value="GST_C_family"/>
    <property type="match status" value="1"/>
</dbReference>
<evidence type="ECO:0000256" key="1">
    <source>
        <dbReference type="SAM" id="MobiDB-lite"/>
    </source>
</evidence>
<dbReference type="Pfam" id="PF22041">
    <property type="entry name" value="GST_C_7"/>
    <property type="match status" value="1"/>
</dbReference>
<dbReference type="InterPro" id="IPR054416">
    <property type="entry name" value="GST_UstS-like_C"/>
</dbReference>
<gene>
    <name evidence="4" type="ORF">D9758_008699</name>
</gene>
<feature type="domain" description="GST N-terminal" evidence="2">
    <location>
        <begin position="32"/>
        <end position="113"/>
    </location>
</feature>
<evidence type="ECO:0000313" key="4">
    <source>
        <dbReference type="EMBL" id="KAF5353744.1"/>
    </source>
</evidence>
<accession>A0A8H5FYL7</accession>
<reference evidence="4 5" key="1">
    <citation type="journal article" date="2020" name="ISME J.">
        <title>Uncovering the hidden diversity of litter-decomposition mechanisms in mushroom-forming fungi.</title>
        <authorList>
            <person name="Floudas D."/>
            <person name="Bentzer J."/>
            <person name="Ahren D."/>
            <person name="Johansson T."/>
            <person name="Persson P."/>
            <person name="Tunlid A."/>
        </authorList>
    </citation>
    <scope>NUCLEOTIDE SEQUENCE [LARGE SCALE GENOMIC DNA]</scope>
    <source>
        <strain evidence="4 5">CBS 291.85</strain>
    </source>
</reference>
<feature type="domain" description="Glutathione S-transferase UstS-like C-terminal" evidence="3">
    <location>
        <begin position="122"/>
        <end position="253"/>
    </location>
</feature>
<dbReference type="Proteomes" id="UP000559256">
    <property type="component" value="Unassembled WGS sequence"/>
</dbReference>
<dbReference type="SUPFAM" id="SSF47616">
    <property type="entry name" value="GST C-terminal domain-like"/>
    <property type="match status" value="1"/>
</dbReference>
<dbReference type="InterPro" id="IPR004045">
    <property type="entry name" value="Glutathione_S-Trfase_N"/>
</dbReference>
<keyword evidence="5" id="KW-1185">Reference proteome</keyword>
<dbReference type="InterPro" id="IPR036249">
    <property type="entry name" value="Thioredoxin-like_sf"/>
</dbReference>
<dbReference type="Gene3D" id="3.40.30.10">
    <property type="entry name" value="Glutaredoxin"/>
    <property type="match status" value="1"/>
</dbReference>
<protein>
    <recommendedName>
        <fullName evidence="6">GST N-terminal domain-containing protein</fullName>
    </recommendedName>
</protein>
<dbReference type="Pfam" id="PF13417">
    <property type="entry name" value="GST_N_3"/>
    <property type="match status" value="1"/>
</dbReference>